<evidence type="ECO:0000313" key="8">
    <source>
        <dbReference type="Proteomes" id="UP000030693"/>
    </source>
</evidence>
<proteinExistence type="inferred from homology"/>
<dbReference type="Pfam" id="PF04099">
    <property type="entry name" value="Sybindin"/>
    <property type="match status" value="1"/>
</dbReference>
<dbReference type="InterPro" id="IPR011012">
    <property type="entry name" value="Longin-like_dom_sf"/>
</dbReference>
<dbReference type="RefSeq" id="XP_009495788.1">
    <property type="nucleotide sequence ID" value="XM_009497513.1"/>
</dbReference>
<keyword evidence="8" id="KW-1185">Reference proteome</keyword>
<comment type="subunit">
    <text evidence="6">Part of the multisubunit transport protein particle (TRAPP) complex.</text>
</comment>
<protein>
    <recommendedName>
        <fullName evidence="6">Trafficking protein particle complex subunit</fullName>
    </recommendedName>
</protein>
<keyword evidence="3 6" id="KW-0931">ER-Golgi transport</keyword>
<keyword evidence="2 6" id="KW-0256">Endoplasmic reticulum</keyword>
<dbReference type="SUPFAM" id="SSF64356">
    <property type="entry name" value="SNARE-like"/>
    <property type="match status" value="1"/>
</dbReference>
<keyword evidence="1 6" id="KW-0813">Transport</keyword>
<name>A0A058Z9I4_FONAL</name>
<accession>A0A058Z9I4</accession>
<sequence>MIFTLYIYDRFCNCLYYRSFSRPLPSSMSMAEEQKLVYGVVFSARAMSERLSSAVGESSDPDGGFMAFQTSGFKLHSFETPTRYTFVLLTAVPTTGSAFDNRSASPAVPQTAQVLEDLRKLYSDCFVPQVVRNPLARLPTESYIVSSDNRMIPASMRKTPDLCPEMVFGTDSSPIMLGSTFDKMVLFWANGLSYSGLTPEGKAM</sequence>
<dbReference type="Gene3D" id="3.30.450.70">
    <property type="match status" value="1"/>
</dbReference>
<evidence type="ECO:0000256" key="3">
    <source>
        <dbReference type="ARBA" id="ARBA00022892"/>
    </source>
</evidence>
<dbReference type="OrthoDB" id="246406at2759"/>
<dbReference type="GO" id="GO:0005794">
    <property type="term" value="C:Golgi apparatus"/>
    <property type="evidence" value="ECO:0007669"/>
    <property type="project" value="UniProtKB-SubCell"/>
</dbReference>
<dbReference type="EMBL" id="KB932205">
    <property type="protein sequence ID" value="KCV70182.1"/>
    <property type="molecule type" value="Genomic_DNA"/>
</dbReference>
<reference evidence="7" key="1">
    <citation type="submission" date="2013-04" db="EMBL/GenBank/DDBJ databases">
        <title>The Genome Sequence of Fonticula alba ATCC 38817.</title>
        <authorList>
            <consortium name="The Broad Institute Genomics Platform"/>
            <person name="Russ C."/>
            <person name="Cuomo C."/>
            <person name="Burger G."/>
            <person name="Gray M.W."/>
            <person name="Holland P.W.H."/>
            <person name="King N."/>
            <person name="Lang F.B.F."/>
            <person name="Roger A.J."/>
            <person name="Ruiz-Trillo I."/>
            <person name="Brown M."/>
            <person name="Walker B."/>
            <person name="Young S."/>
            <person name="Zeng Q."/>
            <person name="Gargeya S."/>
            <person name="Fitzgerald M."/>
            <person name="Haas B."/>
            <person name="Abouelleil A."/>
            <person name="Allen A.W."/>
            <person name="Alvarado L."/>
            <person name="Arachchi H.M."/>
            <person name="Berlin A.M."/>
            <person name="Chapman S.B."/>
            <person name="Gainer-Dewar J."/>
            <person name="Goldberg J."/>
            <person name="Griggs A."/>
            <person name="Gujja S."/>
            <person name="Hansen M."/>
            <person name="Howarth C."/>
            <person name="Imamovic A."/>
            <person name="Ireland A."/>
            <person name="Larimer J."/>
            <person name="McCowan C."/>
            <person name="Murphy C."/>
            <person name="Pearson M."/>
            <person name="Poon T.W."/>
            <person name="Priest M."/>
            <person name="Roberts A."/>
            <person name="Saif S."/>
            <person name="Shea T."/>
            <person name="Sisk P."/>
            <person name="Sykes S."/>
            <person name="Wortman J."/>
            <person name="Nusbaum C."/>
            <person name="Birren B."/>
        </authorList>
    </citation>
    <scope>NUCLEOTIDE SEQUENCE [LARGE SCALE GENOMIC DNA]</scope>
    <source>
        <strain evidence="7">ATCC 38817</strain>
    </source>
</reference>
<evidence type="ECO:0000256" key="4">
    <source>
        <dbReference type="ARBA" id="ARBA00023034"/>
    </source>
</evidence>
<evidence type="ECO:0000256" key="5">
    <source>
        <dbReference type="ARBA" id="ARBA00038167"/>
    </source>
</evidence>
<evidence type="ECO:0000256" key="1">
    <source>
        <dbReference type="ARBA" id="ARBA00022448"/>
    </source>
</evidence>
<comment type="subcellular location">
    <subcellularLocation>
        <location evidence="6">Endoplasmic reticulum</location>
    </subcellularLocation>
    <subcellularLocation>
        <location evidence="6">Golgi apparatus</location>
        <location evidence="6">cis-Golgi network</location>
    </subcellularLocation>
</comment>
<evidence type="ECO:0000256" key="6">
    <source>
        <dbReference type="RuleBase" id="RU366065"/>
    </source>
</evidence>
<dbReference type="Proteomes" id="UP000030693">
    <property type="component" value="Unassembled WGS sequence"/>
</dbReference>
<dbReference type="PANTHER" id="PTHR23249:SF16">
    <property type="entry name" value="TRAFFICKING PROTEIN PARTICLE COMPLEX SUBUNIT 1"/>
    <property type="match status" value="1"/>
</dbReference>
<evidence type="ECO:0000313" key="7">
    <source>
        <dbReference type="EMBL" id="KCV70182.1"/>
    </source>
</evidence>
<gene>
    <name evidence="7" type="ORF">H696_03641</name>
</gene>
<organism evidence="7">
    <name type="scientific">Fonticula alba</name>
    <name type="common">Slime mold</name>
    <dbReference type="NCBI Taxonomy" id="691883"/>
    <lineage>
        <taxon>Eukaryota</taxon>
        <taxon>Rotosphaerida</taxon>
        <taxon>Fonticulaceae</taxon>
        <taxon>Fonticula</taxon>
    </lineage>
</organism>
<dbReference type="GeneID" id="20528366"/>
<keyword evidence="4 6" id="KW-0333">Golgi apparatus</keyword>
<dbReference type="GO" id="GO:0005783">
    <property type="term" value="C:endoplasmic reticulum"/>
    <property type="evidence" value="ECO:0007669"/>
    <property type="project" value="UniProtKB-SubCell"/>
</dbReference>
<dbReference type="PANTHER" id="PTHR23249">
    <property type="entry name" value="TRAFFICKING PROTEIN PARTICLE COMPLEX SUBUNIT"/>
    <property type="match status" value="1"/>
</dbReference>
<dbReference type="AlphaFoldDB" id="A0A058Z9I4"/>
<comment type="similarity">
    <text evidence="5">Belongs to the TRAPP small subunits family. BET5 subfamily.</text>
</comment>
<dbReference type="STRING" id="691883.A0A058Z9I4"/>
<dbReference type="InterPro" id="IPR007233">
    <property type="entry name" value="TRAPPC"/>
</dbReference>
<dbReference type="SMART" id="SM01399">
    <property type="entry name" value="Sybindin"/>
    <property type="match status" value="1"/>
</dbReference>
<evidence type="ECO:0000256" key="2">
    <source>
        <dbReference type="ARBA" id="ARBA00022824"/>
    </source>
</evidence>
<dbReference type="GO" id="GO:0030008">
    <property type="term" value="C:TRAPP complex"/>
    <property type="evidence" value="ECO:0007669"/>
    <property type="project" value="UniProtKB-UniRule"/>
</dbReference>
<dbReference type="eggNOG" id="KOG3368">
    <property type="taxonomic scope" value="Eukaryota"/>
</dbReference>
<dbReference type="GO" id="GO:0006888">
    <property type="term" value="P:endoplasmic reticulum to Golgi vesicle-mediated transport"/>
    <property type="evidence" value="ECO:0007669"/>
    <property type="project" value="UniProtKB-UniRule"/>
</dbReference>